<reference evidence="5 6" key="1">
    <citation type="submission" date="2015-01" db="EMBL/GenBank/DDBJ databases">
        <title>The Genome Sequence of Fonsecaea pedrosoi CBS 271.37.</title>
        <authorList>
            <consortium name="The Broad Institute Genomics Platform"/>
            <person name="Cuomo C."/>
            <person name="de Hoog S."/>
            <person name="Gorbushina A."/>
            <person name="Stielow B."/>
            <person name="Teixiera M."/>
            <person name="Abouelleil A."/>
            <person name="Chapman S.B."/>
            <person name="Priest M."/>
            <person name="Young S.K."/>
            <person name="Wortman J."/>
            <person name="Nusbaum C."/>
            <person name="Birren B."/>
        </authorList>
    </citation>
    <scope>NUCLEOTIDE SEQUENCE [LARGE SCALE GENOMIC DNA]</scope>
    <source>
        <strain evidence="5 6">CBS 271.37</strain>
    </source>
</reference>
<dbReference type="GO" id="GO:0030690">
    <property type="term" value="C:Noc1p-Noc2p complex"/>
    <property type="evidence" value="ECO:0007669"/>
    <property type="project" value="TreeGrafter"/>
</dbReference>
<dbReference type="GO" id="GO:0005730">
    <property type="term" value="C:nucleolus"/>
    <property type="evidence" value="ECO:0007669"/>
    <property type="project" value="TreeGrafter"/>
</dbReference>
<dbReference type="Proteomes" id="UP000053029">
    <property type="component" value="Unassembled WGS sequence"/>
</dbReference>
<keyword evidence="6" id="KW-1185">Reference proteome</keyword>
<evidence type="ECO:0000256" key="3">
    <source>
        <dbReference type="ARBA" id="ARBA00023242"/>
    </source>
</evidence>
<dbReference type="AlphaFoldDB" id="A0A0D2HK47"/>
<comment type="subcellular location">
    <subcellularLocation>
        <location evidence="1">Nucleus</location>
    </subcellularLocation>
</comment>
<evidence type="ECO:0000256" key="4">
    <source>
        <dbReference type="SAM" id="MobiDB-lite"/>
    </source>
</evidence>
<dbReference type="GO" id="GO:0005654">
    <property type="term" value="C:nucleoplasm"/>
    <property type="evidence" value="ECO:0007669"/>
    <property type="project" value="TreeGrafter"/>
</dbReference>
<evidence type="ECO:0008006" key="7">
    <source>
        <dbReference type="Google" id="ProtNLM"/>
    </source>
</evidence>
<dbReference type="Pfam" id="PF03715">
    <property type="entry name" value="Noc2"/>
    <property type="match status" value="1"/>
</dbReference>
<feature type="region of interest" description="Disordered" evidence="4">
    <location>
        <begin position="158"/>
        <end position="182"/>
    </location>
</feature>
<dbReference type="PANTHER" id="PTHR12687">
    <property type="entry name" value="NUCLEOLAR COMPLEX 2 AND RAD4-RELATED"/>
    <property type="match status" value="1"/>
</dbReference>
<evidence type="ECO:0000313" key="5">
    <source>
        <dbReference type="EMBL" id="KIW84874.1"/>
    </source>
</evidence>
<feature type="compositionally biased region" description="Basic and acidic residues" evidence="4">
    <location>
        <begin position="117"/>
        <end position="129"/>
    </location>
</feature>
<dbReference type="VEuPathDB" id="FungiDB:Z517_00262"/>
<dbReference type="STRING" id="1442368.A0A0D2HK47"/>
<dbReference type="GeneID" id="25299752"/>
<evidence type="ECO:0000256" key="2">
    <source>
        <dbReference type="ARBA" id="ARBA00005907"/>
    </source>
</evidence>
<feature type="compositionally biased region" description="Acidic residues" evidence="4">
    <location>
        <begin position="103"/>
        <end position="116"/>
    </location>
</feature>
<gene>
    <name evidence="5" type="ORF">Z517_00262</name>
</gene>
<dbReference type="PANTHER" id="PTHR12687:SF4">
    <property type="entry name" value="NUCLEOLAR COMPLEX PROTEIN 2 HOMOLOG"/>
    <property type="match status" value="1"/>
</dbReference>
<dbReference type="HOGENOM" id="CLU_011272_0_0_1"/>
<feature type="compositionally biased region" description="Basic and acidic residues" evidence="4">
    <location>
        <begin position="9"/>
        <end position="28"/>
    </location>
</feature>
<keyword evidence="3" id="KW-0539">Nucleus</keyword>
<organism evidence="5 6">
    <name type="scientific">Fonsecaea pedrosoi CBS 271.37</name>
    <dbReference type="NCBI Taxonomy" id="1442368"/>
    <lineage>
        <taxon>Eukaryota</taxon>
        <taxon>Fungi</taxon>
        <taxon>Dikarya</taxon>
        <taxon>Ascomycota</taxon>
        <taxon>Pezizomycotina</taxon>
        <taxon>Eurotiomycetes</taxon>
        <taxon>Chaetothyriomycetidae</taxon>
        <taxon>Chaetothyriales</taxon>
        <taxon>Herpotrichiellaceae</taxon>
        <taxon>Fonsecaea</taxon>
    </lineage>
</organism>
<dbReference type="OrthoDB" id="10266662at2759"/>
<sequence>MGKQTKATKKFEKNRLKDTIERRKEFAKVKQRHQQKEKKKQKAALRSKDEDEKAESDLEVGDNGAEAMNEDDFFQDAVDIPEHETQSLKNKGGKRKREKTTDEPSDLDDDGSEDESGDHKTQLAALAEKDPEFYKYLQENDAELLEFDADDDLAAVDDLSEEEPPTKKQKTKGSQKDDPETAGDVTLAMVKKWKTSLAEQFSIRALRQVVLACRAAAHADDEDDKVFRYNISSPEVYHEVLITALKQVPQVLSHHLPVKESAGGKLRIPTDSPKFKTLAPLIKSHASSLHYLLKNLSDTKTLRLTLESFEPLLPYLLQFRKFLKVLTKAVASVWSDNSSDEATRITAFLVIRRLMVIGDAGIREAVLKATYEGVVKGSRNTTVHTLAGINLMKNSAAEIWGIDQKVSYTTGFTFIRQLAIHLRGNITKPTKDSYKTIYNWQFVHSLDFWSRVLSSHCNSLLEAQNGKPSQLRPLIYPVVQVTLGALRLIPTSTYFPLRFQLMRSLLRISQATETYIPLSAALLEVLNSAEMKKPAKASTLRPLDFASNIRAPSSLLKTKVYQDGVGEQVVELLSEFLVLWTKSIAYPELQLPVVIMLKRWLKTASKPTGNKNGKLNQALLVLVQKSEANAKWIEERRIDVNFSPKDRTEVEAFLKDVQWQDTPLGAFVVSQRKLREERRKVLEQGRKEQERRKAAEEEAADSDIEIA</sequence>
<proteinExistence type="inferred from homology"/>
<feature type="compositionally biased region" description="Basic residues" evidence="4">
    <location>
        <begin position="29"/>
        <end position="45"/>
    </location>
</feature>
<feature type="region of interest" description="Disordered" evidence="4">
    <location>
        <begin position="1"/>
        <end position="129"/>
    </location>
</feature>
<dbReference type="GO" id="GO:0030691">
    <property type="term" value="C:Noc2p-Noc3p complex"/>
    <property type="evidence" value="ECO:0007669"/>
    <property type="project" value="TreeGrafter"/>
</dbReference>
<feature type="compositionally biased region" description="Basic and acidic residues" evidence="4">
    <location>
        <begin position="680"/>
        <end position="696"/>
    </location>
</feature>
<name>A0A0D2HK47_9EURO</name>
<feature type="compositionally biased region" description="Acidic residues" evidence="4">
    <location>
        <begin position="697"/>
        <end position="707"/>
    </location>
</feature>
<evidence type="ECO:0000313" key="6">
    <source>
        <dbReference type="Proteomes" id="UP000053029"/>
    </source>
</evidence>
<dbReference type="GO" id="GO:0042273">
    <property type="term" value="P:ribosomal large subunit biogenesis"/>
    <property type="evidence" value="ECO:0007669"/>
    <property type="project" value="TreeGrafter"/>
</dbReference>
<protein>
    <recommendedName>
        <fullName evidence="7">Nucleolar complex protein 2</fullName>
    </recommendedName>
</protein>
<dbReference type="InterPro" id="IPR005343">
    <property type="entry name" value="Noc2"/>
</dbReference>
<comment type="similarity">
    <text evidence="2">Belongs to the NOC2 family.</text>
</comment>
<dbReference type="EMBL" id="KN846969">
    <property type="protein sequence ID" value="KIW84874.1"/>
    <property type="molecule type" value="Genomic_DNA"/>
</dbReference>
<feature type="region of interest" description="Disordered" evidence="4">
    <location>
        <begin position="680"/>
        <end position="707"/>
    </location>
</feature>
<dbReference type="RefSeq" id="XP_013288682.1">
    <property type="nucleotide sequence ID" value="XM_013433228.1"/>
</dbReference>
<accession>A0A0D2HK47</accession>
<evidence type="ECO:0000256" key="1">
    <source>
        <dbReference type="ARBA" id="ARBA00004123"/>
    </source>
</evidence>